<organism evidence="2 3">
    <name type="scientific">Rhipicephalus sanguineus</name>
    <name type="common">Brown dog tick</name>
    <name type="synonym">Ixodes sanguineus</name>
    <dbReference type="NCBI Taxonomy" id="34632"/>
    <lineage>
        <taxon>Eukaryota</taxon>
        <taxon>Metazoa</taxon>
        <taxon>Ecdysozoa</taxon>
        <taxon>Arthropoda</taxon>
        <taxon>Chelicerata</taxon>
        <taxon>Arachnida</taxon>
        <taxon>Acari</taxon>
        <taxon>Parasitiformes</taxon>
        <taxon>Ixodida</taxon>
        <taxon>Ixodoidea</taxon>
        <taxon>Ixodidae</taxon>
        <taxon>Rhipicephalinae</taxon>
        <taxon>Rhipicephalus</taxon>
        <taxon>Rhipicephalus</taxon>
    </lineage>
</organism>
<gene>
    <name evidence="2" type="ORF">HPB52_010002</name>
</gene>
<reference evidence="2" key="2">
    <citation type="submission" date="2021-09" db="EMBL/GenBank/DDBJ databases">
        <authorList>
            <person name="Jia N."/>
            <person name="Wang J."/>
            <person name="Shi W."/>
            <person name="Du L."/>
            <person name="Sun Y."/>
            <person name="Zhan W."/>
            <person name="Jiang J."/>
            <person name="Wang Q."/>
            <person name="Zhang B."/>
            <person name="Ji P."/>
            <person name="Sakyi L.B."/>
            <person name="Cui X."/>
            <person name="Yuan T."/>
            <person name="Jiang B."/>
            <person name="Yang W."/>
            <person name="Lam T.T.-Y."/>
            <person name="Chang Q."/>
            <person name="Ding S."/>
            <person name="Wang X."/>
            <person name="Zhu J."/>
            <person name="Ruan X."/>
            <person name="Zhao L."/>
            <person name="Wei J."/>
            <person name="Que T."/>
            <person name="Du C."/>
            <person name="Cheng J."/>
            <person name="Dai P."/>
            <person name="Han X."/>
            <person name="Huang E."/>
            <person name="Gao Y."/>
            <person name="Liu J."/>
            <person name="Shao H."/>
            <person name="Ye R."/>
            <person name="Li L."/>
            <person name="Wei W."/>
            <person name="Wang X."/>
            <person name="Wang C."/>
            <person name="Huo Q."/>
            <person name="Li W."/>
            <person name="Guo W."/>
            <person name="Chen H."/>
            <person name="Chen S."/>
            <person name="Zhou L."/>
            <person name="Zhou L."/>
            <person name="Ni X."/>
            <person name="Tian J."/>
            <person name="Zhou Y."/>
            <person name="Sheng Y."/>
            <person name="Liu T."/>
            <person name="Pan Y."/>
            <person name="Xia L."/>
            <person name="Li J."/>
            <person name="Zhao F."/>
            <person name="Cao W."/>
        </authorList>
    </citation>
    <scope>NUCLEOTIDE SEQUENCE</scope>
    <source>
        <strain evidence="2">Rsan-2018</strain>
        <tissue evidence="2">Larvae</tissue>
    </source>
</reference>
<sequence>MKLPVQCPGLRTALRRDDRRACDHNLFFGSPFMVLLLLLRWSSSGGAAIRLQDDGGYVDLVVAVHEALPVELELVEQLKDRTQDLLSFSPGTTPHTADASGDYLLVHEWAHLRYGVFDEFGFPKDPLYPAVYMRGRKTLSNTCSARIVTSRQKEDGAPCGIIEGTLESGCVDFEPVPEMTDARSSIMFLPPLPTVLQSGGAEGSAMLLITDGEENEPPFLSGVLPLLLQKRITLHTLALTSDAQASLEKAARDTGGRAFTTAGSDDVVTGIADVFSSAAVEQLDEATRPVTLFSEMVNATTFDVPLDDELGRDTQFVSSSQHLEVVSPSGERLLGSYDASLLRSKLLLDRTWTGLWTVRLSEPARVSITSRPSRSGPVTQLRAFLGNGVLERAAGHMPPAALHAELVRGARPLLGAHVTASVRTPRGVEVHLPLRDDGAGIDVAARDGVYSAAFIAFDVAGRYAVQLRARGRRGNGSFVRFSDAGSLWVGAVDGDLAYPPSTVRDLRVEGARPTSEGWLITLAWTAPGDQMDQGLMMSP</sequence>
<protein>
    <recommendedName>
        <fullName evidence="1">Calcium-activated chloride channel N-terminal domain-containing protein</fullName>
    </recommendedName>
</protein>
<comment type="caution">
    <text evidence="2">The sequence shown here is derived from an EMBL/GenBank/DDBJ whole genome shotgun (WGS) entry which is preliminary data.</text>
</comment>
<accession>A0A9D4SY64</accession>
<dbReference type="Proteomes" id="UP000821837">
    <property type="component" value="Unassembled WGS sequence"/>
</dbReference>
<dbReference type="AlphaFoldDB" id="A0A9D4SY64"/>
<dbReference type="InterPro" id="IPR013642">
    <property type="entry name" value="CLCA_N"/>
</dbReference>
<evidence type="ECO:0000313" key="2">
    <source>
        <dbReference type="EMBL" id="KAH7956468.1"/>
    </source>
</evidence>
<evidence type="ECO:0000259" key="1">
    <source>
        <dbReference type="Pfam" id="PF08434"/>
    </source>
</evidence>
<dbReference type="InterPro" id="IPR036465">
    <property type="entry name" value="vWFA_dom_sf"/>
</dbReference>
<feature type="domain" description="Calcium-activated chloride channel N-terminal" evidence="1">
    <location>
        <begin position="102"/>
        <end position="196"/>
    </location>
</feature>
<dbReference type="EMBL" id="JABSTV010001250">
    <property type="protein sequence ID" value="KAH7956468.1"/>
    <property type="molecule type" value="Genomic_DNA"/>
</dbReference>
<proteinExistence type="predicted"/>
<reference evidence="2" key="1">
    <citation type="journal article" date="2020" name="Cell">
        <title>Large-Scale Comparative Analyses of Tick Genomes Elucidate Their Genetic Diversity and Vector Capacities.</title>
        <authorList>
            <consortium name="Tick Genome and Microbiome Consortium (TIGMIC)"/>
            <person name="Jia N."/>
            <person name="Wang J."/>
            <person name="Shi W."/>
            <person name="Du L."/>
            <person name="Sun Y."/>
            <person name="Zhan W."/>
            <person name="Jiang J.F."/>
            <person name="Wang Q."/>
            <person name="Zhang B."/>
            <person name="Ji P."/>
            <person name="Bell-Sakyi L."/>
            <person name="Cui X.M."/>
            <person name="Yuan T.T."/>
            <person name="Jiang B.G."/>
            <person name="Yang W.F."/>
            <person name="Lam T.T."/>
            <person name="Chang Q.C."/>
            <person name="Ding S.J."/>
            <person name="Wang X.J."/>
            <person name="Zhu J.G."/>
            <person name="Ruan X.D."/>
            <person name="Zhao L."/>
            <person name="Wei J.T."/>
            <person name="Ye R.Z."/>
            <person name="Que T.C."/>
            <person name="Du C.H."/>
            <person name="Zhou Y.H."/>
            <person name="Cheng J.X."/>
            <person name="Dai P.F."/>
            <person name="Guo W.B."/>
            <person name="Han X.H."/>
            <person name="Huang E.J."/>
            <person name="Li L.F."/>
            <person name="Wei W."/>
            <person name="Gao Y.C."/>
            <person name="Liu J.Z."/>
            <person name="Shao H.Z."/>
            <person name="Wang X."/>
            <person name="Wang C.C."/>
            <person name="Yang T.C."/>
            <person name="Huo Q.B."/>
            <person name="Li W."/>
            <person name="Chen H.Y."/>
            <person name="Chen S.E."/>
            <person name="Zhou L.G."/>
            <person name="Ni X.B."/>
            <person name="Tian J.H."/>
            <person name="Sheng Y."/>
            <person name="Liu T."/>
            <person name="Pan Y.S."/>
            <person name="Xia L.Y."/>
            <person name="Li J."/>
            <person name="Zhao F."/>
            <person name="Cao W.C."/>
        </authorList>
    </citation>
    <scope>NUCLEOTIDE SEQUENCE</scope>
    <source>
        <strain evidence="2">Rsan-2018</strain>
    </source>
</reference>
<dbReference type="VEuPathDB" id="VectorBase:RSAN_050492"/>
<dbReference type="GO" id="GO:0032991">
    <property type="term" value="C:protein-containing complex"/>
    <property type="evidence" value="ECO:0007669"/>
    <property type="project" value="UniProtKB-ARBA"/>
</dbReference>
<dbReference type="Gene3D" id="3.40.50.410">
    <property type="entry name" value="von Willebrand factor, type A domain"/>
    <property type="match status" value="1"/>
</dbReference>
<dbReference type="Pfam" id="PF08434">
    <property type="entry name" value="CLCA"/>
    <property type="match status" value="1"/>
</dbReference>
<name>A0A9D4SY64_RHISA</name>
<dbReference type="NCBIfam" id="NF041940">
    <property type="entry name" value="choice_anch_X"/>
    <property type="match status" value="1"/>
</dbReference>
<keyword evidence="3" id="KW-1185">Reference proteome</keyword>
<evidence type="ECO:0000313" key="3">
    <source>
        <dbReference type="Proteomes" id="UP000821837"/>
    </source>
</evidence>